<feature type="non-terminal residue" evidence="1">
    <location>
        <position position="1"/>
    </location>
</feature>
<feature type="non-terminal residue" evidence="1">
    <location>
        <position position="188"/>
    </location>
</feature>
<protein>
    <recommendedName>
        <fullName evidence="2">Rhamnogalacturonan lyase domain-containing protein</fullName>
    </recommendedName>
</protein>
<accession>A0A381RSI0</accession>
<dbReference type="InterPro" id="IPR008972">
    <property type="entry name" value="Cupredoxin"/>
</dbReference>
<dbReference type="SUPFAM" id="SSF49503">
    <property type="entry name" value="Cupredoxins"/>
    <property type="match status" value="1"/>
</dbReference>
<gene>
    <name evidence="1" type="ORF">METZ01_LOCUS47038</name>
</gene>
<organism evidence="1">
    <name type="scientific">marine metagenome</name>
    <dbReference type="NCBI Taxonomy" id="408172"/>
    <lineage>
        <taxon>unclassified sequences</taxon>
        <taxon>metagenomes</taxon>
        <taxon>ecological metagenomes</taxon>
    </lineage>
</organism>
<reference evidence="1" key="1">
    <citation type="submission" date="2018-05" db="EMBL/GenBank/DDBJ databases">
        <authorList>
            <person name="Lanie J.A."/>
            <person name="Ng W.-L."/>
            <person name="Kazmierczak K.M."/>
            <person name="Andrzejewski T.M."/>
            <person name="Davidsen T.M."/>
            <person name="Wayne K.J."/>
            <person name="Tettelin H."/>
            <person name="Glass J.I."/>
            <person name="Rusch D."/>
            <person name="Podicherti R."/>
            <person name="Tsui H.-C.T."/>
            <person name="Winkler M.E."/>
        </authorList>
    </citation>
    <scope>NUCLEOTIDE SEQUENCE</scope>
</reference>
<dbReference type="Gene3D" id="2.60.40.420">
    <property type="entry name" value="Cupredoxins - blue copper proteins"/>
    <property type="match status" value="1"/>
</dbReference>
<evidence type="ECO:0000313" key="1">
    <source>
        <dbReference type="EMBL" id="SUZ94184.1"/>
    </source>
</evidence>
<dbReference type="AlphaFoldDB" id="A0A381RSI0"/>
<dbReference type="SUPFAM" id="SSF117074">
    <property type="entry name" value="Hypothetical protein PA1324"/>
    <property type="match status" value="1"/>
</dbReference>
<evidence type="ECO:0008006" key="2">
    <source>
        <dbReference type="Google" id="ProtNLM"/>
    </source>
</evidence>
<dbReference type="EMBL" id="UINC01002211">
    <property type="protein sequence ID" value="SUZ94184.1"/>
    <property type="molecule type" value="Genomic_DNA"/>
</dbReference>
<proteinExistence type="predicted"/>
<name>A0A381RSI0_9ZZZZ</name>
<sequence>VASLHGQPLGKIVGRVSTSAAGSLAPLTVTTNQDVCGQEVPDESLLVDALGGLANAVVTVVGLPAGEAVSPTITNVGCQFSPRVQLGRPGGEIQITSIDEVLHTSHAYADDDRSLFNVAIPIPGLTITRQLTARGVIRLVCDTHTWMRGFVIAPTDLSAVTTPDGAFVFENIPAGTYDIRIWHEYFGV</sequence>